<reference evidence="3 4" key="1">
    <citation type="journal article" date="2012" name="J. Bacteriol.">
        <title>Genome of Bacillus macauensis ZFHKF-1, a Long-Chain-Forming Bacterium.</title>
        <authorList>
            <person name="Cai L."/>
            <person name="Zhang T."/>
        </authorList>
    </citation>
    <scope>NUCLEOTIDE SEQUENCE [LARGE SCALE GENOMIC DNA]</scope>
    <source>
        <strain evidence="3 4">ZFHKF-1</strain>
    </source>
</reference>
<evidence type="ECO:0000259" key="2">
    <source>
        <dbReference type="Pfam" id="PF14410"/>
    </source>
</evidence>
<gene>
    <name evidence="3" type="ORF">A374_19000</name>
</gene>
<dbReference type="Pfam" id="PF14410">
    <property type="entry name" value="GH-E"/>
    <property type="match status" value="1"/>
</dbReference>
<sequence length="245" mass="26406">GGAAHAVQGGATATGAAVKNQAKSLSVGTVRKMAEKKAIVPSSVVHKTENMGKEAIKSSPNAVKNDAAKTAKHLDNEHIPSRLEHVSNQELPLVSGGPEHVVDLPAPAIKKGETKGTGEGSTKVKKTDSLYKRSSFRKGTRVKAESEAPKNASGKMICPTFGKDIPDSITINTKNGPVKRIGYDLDHYPDTWAERVVSMKTGEVKPTRKEVLDEYNARLRVQCHECNISHKFEGIEGTYKGEIKE</sequence>
<keyword evidence="4" id="KW-1185">Reference proteome</keyword>
<feature type="region of interest" description="Disordered" evidence="1">
    <location>
        <begin position="1"/>
        <end position="24"/>
    </location>
</feature>
<proteinExistence type="predicted"/>
<feature type="compositionally biased region" description="Low complexity" evidence="1">
    <location>
        <begin position="1"/>
        <end position="18"/>
    </location>
</feature>
<comment type="caution">
    <text evidence="3">The sequence shown here is derived from an EMBL/GenBank/DDBJ whole genome shotgun (WGS) entry which is preliminary data.</text>
</comment>
<accession>I8UAA1</accession>
<feature type="non-terminal residue" evidence="3">
    <location>
        <position position="1"/>
    </location>
</feature>
<dbReference type="STRING" id="1196324.A374_19000"/>
<feature type="domain" description="Toxin YqcG C-terminal" evidence="2">
    <location>
        <begin position="175"/>
        <end position="233"/>
    </location>
</feature>
<evidence type="ECO:0000313" key="4">
    <source>
        <dbReference type="Proteomes" id="UP000004080"/>
    </source>
</evidence>
<organism evidence="3 4">
    <name type="scientific">Fictibacillus macauensis ZFHKF-1</name>
    <dbReference type="NCBI Taxonomy" id="1196324"/>
    <lineage>
        <taxon>Bacteria</taxon>
        <taxon>Bacillati</taxon>
        <taxon>Bacillota</taxon>
        <taxon>Bacilli</taxon>
        <taxon>Bacillales</taxon>
        <taxon>Fictibacillaceae</taxon>
        <taxon>Fictibacillus</taxon>
    </lineage>
</organism>
<dbReference type="PATRIC" id="fig|1196324.3.peg.3861"/>
<evidence type="ECO:0000256" key="1">
    <source>
        <dbReference type="SAM" id="MobiDB-lite"/>
    </source>
</evidence>
<feature type="region of interest" description="Disordered" evidence="1">
    <location>
        <begin position="132"/>
        <end position="152"/>
    </location>
</feature>
<dbReference type="AlphaFoldDB" id="I8UAA1"/>
<dbReference type="InterPro" id="IPR026835">
    <property type="entry name" value="YqcG_C"/>
</dbReference>
<name>I8UAA1_9BACL</name>
<dbReference type="RefSeq" id="WP_007203864.1">
    <property type="nucleotide sequence ID" value="NZ_AKKV01000051.1"/>
</dbReference>
<dbReference type="EMBL" id="AKKV01000051">
    <property type="protein sequence ID" value="EIT83738.1"/>
    <property type="molecule type" value="Genomic_DNA"/>
</dbReference>
<protein>
    <submittedName>
        <fullName evidence="3">Filamentous hemagglutinin family outer membrane protein</fullName>
    </submittedName>
</protein>
<evidence type="ECO:0000313" key="3">
    <source>
        <dbReference type="EMBL" id="EIT83738.1"/>
    </source>
</evidence>
<dbReference type="Proteomes" id="UP000004080">
    <property type="component" value="Unassembled WGS sequence"/>
</dbReference>